<gene>
    <name evidence="3" type="ORF">D9756_009954</name>
</gene>
<name>A0A8H5CUJ8_9AGAR</name>
<keyword evidence="2" id="KW-0732">Signal</keyword>
<feature type="compositionally biased region" description="Basic and acidic residues" evidence="1">
    <location>
        <begin position="450"/>
        <end position="477"/>
    </location>
</feature>
<accession>A0A8H5CUJ8</accession>
<evidence type="ECO:0000256" key="2">
    <source>
        <dbReference type="SAM" id="SignalP"/>
    </source>
</evidence>
<evidence type="ECO:0000313" key="3">
    <source>
        <dbReference type="EMBL" id="KAF5347341.1"/>
    </source>
</evidence>
<comment type="caution">
    <text evidence="3">The sequence shown here is derived from an EMBL/GenBank/DDBJ whole genome shotgun (WGS) entry which is preliminary data.</text>
</comment>
<keyword evidence="4" id="KW-1185">Reference proteome</keyword>
<feature type="compositionally biased region" description="Low complexity" evidence="1">
    <location>
        <begin position="340"/>
        <end position="365"/>
    </location>
</feature>
<organism evidence="3 4">
    <name type="scientific">Leucocoprinus leucothites</name>
    <dbReference type="NCBI Taxonomy" id="201217"/>
    <lineage>
        <taxon>Eukaryota</taxon>
        <taxon>Fungi</taxon>
        <taxon>Dikarya</taxon>
        <taxon>Basidiomycota</taxon>
        <taxon>Agaricomycotina</taxon>
        <taxon>Agaricomycetes</taxon>
        <taxon>Agaricomycetidae</taxon>
        <taxon>Agaricales</taxon>
        <taxon>Agaricineae</taxon>
        <taxon>Agaricaceae</taxon>
        <taxon>Leucocoprinus</taxon>
    </lineage>
</organism>
<evidence type="ECO:0000313" key="4">
    <source>
        <dbReference type="Proteomes" id="UP000559027"/>
    </source>
</evidence>
<dbReference type="AlphaFoldDB" id="A0A8H5CUJ8"/>
<feature type="region of interest" description="Disordered" evidence="1">
    <location>
        <begin position="323"/>
        <end position="492"/>
    </location>
</feature>
<reference evidence="3 4" key="1">
    <citation type="journal article" date="2020" name="ISME J.">
        <title>Uncovering the hidden diversity of litter-decomposition mechanisms in mushroom-forming fungi.</title>
        <authorList>
            <person name="Floudas D."/>
            <person name="Bentzer J."/>
            <person name="Ahren D."/>
            <person name="Johansson T."/>
            <person name="Persson P."/>
            <person name="Tunlid A."/>
        </authorList>
    </citation>
    <scope>NUCLEOTIDE SEQUENCE [LARGE SCALE GENOMIC DNA]</scope>
    <source>
        <strain evidence="3 4">CBS 146.42</strain>
    </source>
</reference>
<feature type="signal peptide" evidence="2">
    <location>
        <begin position="1"/>
        <end position="25"/>
    </location>
</feature>
<dbReference type="SUPFAM" id="SSF56973">
    <property type="entry name" value="Aerolisin/ETX pore-forming domain"/>
    <property type="match status" value="1"/>
</dbReference>
<dbReference type="Gene3D" id="2.170.15.10">
    <property type="entry name" value="Proaerolysin, chain A, domain 3"/>
    <property type="match status" value="1"/>
</dbReference>
<feature type="compositionally biased region" description="Basic and acidic residues" evidence="1">
    <location>
        <begin position="323"/>
        <end position="336"/>
    </location>
</feature>
<protein>
    <submittedName>
        <fullName evidence="3">Uncharacterized protein</fullName>
    </submittedName>
</protein>
<feature type="compositionally biased region" description="Polar residues" evidence="1">
    <location>
        <begin position="394"/>
        <end position="405"/>
    </location>
</feature>
<dbReference type="OrthoDB" id="3010635at2759"/>
<dbReference type="EMBL" id="JAACJO010000026">
    <property type="protein sequence ID" value="KAF5347341.1"/>
    <property type="molecule type" value="Genomic_DNA"/>
</dbReference>
<dbReference type="Proteomes" id="UP000559027">
    <property type="component" value="Unassembled WGS sequence"/>
</dbReference>
<dbReference type="PRINTS" id="PR01217">
    <property type="entry name" value="PRICHEXTENSN"/>
</dbReference>
<sequence length="492" mass="52445">MTVNQNPLSSRLVAISLLGIMGASALPYPGPNRPTNSSGLPAFMSDADVEIHQLSNTAHLRRQAPSGRCSDLTLEQAQRLAGWDKLVQYAKDTWGDGGWNIVVNPKEYPSMAASACIDDSVIKVQAKGKPDCNVQSVDIDAKIHNASGSDTGEITIGDSQKDSWSITKFLTKNITETSEFGVDVSFSVGFEVPELFSAETSISTSTKFTNSQGNTFETSHSAQRKVQSTLTDQKDSHCTNKLTVKSCTQNGEGKIRVAATGWVWFNYDDKRAPKAGPKDDKHYKWAANIDKVLSLEERSSFIEFNGFMQGQSNGQVEKDCKALKDKKPAPKSKESGHPVSGKSTAKASSKGKPAAATSKKAPAPTHGKTGPTHSSKGTKPTPGKPVSPHDKSTSPHSKPTSQHSKPTSHHDKPASAHGKPASTHSNPVPPHGKPTHTPGKPAPSPGKPAPSHDKPPTKKPEPKDAPKSHPAKPDPKKPTPAPAPKKGEAKHD</sequence>
<proteinExistence type="predicted"/>
<feature type="chain" id="PRO_5034856784" evidence="2">
    <location>
        <begin position="26"/>
        <end position="492"/>
    </location>
</feature>
<evidence type="ECO:0000256" key="1">
    <source>
        <dbReference type="SAM" id="MobiDB-lite"/>
    </source>
</evidence>